<keyword evidence="2" id="KW-1185">Reference proteome</keyword>
<sequence length="147" mass="16411">MPLVGLTAIARLAPHASHDTRRCPPLLRDTHLTHRPPRQIHAHARTHFLLSSLWVRAFSSLWHTHSFAFALRPVFRPPVILPACPFFVTSVRRCGRCGYGRRASVGRAHCMCCLAFVHTSIPPPPPSVPGCVLLNLFLTVVTILYPL</sequence>
<reference evidence="1 2" key="1">
    <citation type="journal article" date="2015" name="Biotechnol. Biofuels">
        <title>Enhanced degradation of softwood versus hardwood by the white-rot fungus Pycnoporus coccineus.</title>
        <authorList>
            <person name="Couturier M."/>
            <person name="Navarro D."/>
            <person name="Chevret D."/>
            <person name="Henrissat B."/>
            <person name="Piumi F."/>
            <person name="Ruiz-Duenas F.J."/>
            <person name="Martinez A.T."/>
            <person name="Grigoriev I.V."/>
            <person name="Riley R."/>
            <person name="Lipzen A."/>
            <person name="Berrin J.G."/>
            <person name="Master E.R."/>
            <person name="Rosso M.N."/>
        </authorList>
    </citation>
    <scope>NUCLEOTIDE SEQUENCE [LARGE SCALE GENOMIC DNA]</scope>
    <source>
        <strain evidence="1 2">BRFM310</strain>
    </source>
</reference>
<dbReference type="Proteomes" id="UP000193067">
    <property type="component" value="Unassembled WGS sequence"/>
</dbReference>
<protein>
    <submittedName>
        <fullName evidence="1">Uncharacterized protein</fullName>
    </submittedName>
</protein>
<evidence type="ECO:0000313" key="1">
    <source>
        <dbReference type="EMBL" id="OSC98094.1"/>
    </source>
</evidence>
<name>A0A1Y2IAE9_TRAC3</name>
<proteinExistence type="predicted"/>
<accession>A0A1Y2IAE9</accession>
<evidence type="ECO:0000313" key="2">
    <source>
        <dbReference type="Proteomes" id="UP000193067"/>
    </source>
</evidence>
<gene>
    <name evidence="1" type="ORF">PYCCODRAFT_1454573</name>
</gene>
<organism evidence="1 2">
    <name type="scientific">Trametes coccinea (strain BRFM310)</name>
    <name type="common">Pycnoporus coccineus</name>
    <dbReference type="NCBI Taxonomy" id="1353009"/>
    <lineage>
        <taxon>Eukaryota</taxon>
        <taxon>Fungi</taxon>
        <taxon>Dikarya</taxon>
        <taxon>Basidiomycota</taxon>
        <taxon>Agaricomycotina</taxon>
        <taxon>Agaricomycetes</taxon>
        <taxon>Polyporales</taxon>
        <taxon>Polyporaceae</taxon>
        <taxon>Trametes</taxon>
    </lineage>
</organism>
<dbReference type="AlphaFoldDB" id="A0A1Y2IAE9"/>
<dbReference type="EMBL" id="KZ084142">
    <property type="protein sequence ID" value="OSC98094.1"/>
    <property type="molecule type" value="Genomic_DNA"/>
</dbReference>